<feature type="transmembrane region" description="Helical" evidence="10">
    <location>
        <begin position="94"/>
        <end position="112"/>
    </location>
</feature>
<accession>A0A5J6WX79</accession>
<keyword evidence="10" id="KW-0997">Cell inner membrane</keyword>
<evidence type="ECO:0000313" key="12">
    <source>
        <dbReference type="Proteomes" id="UP000594034"/>
    </source>
</evidence>
<evidence type="ECO:0000256" key="8">
    <source>
        <dbReference type="ARBA" id="ARBA00022989"/>
    </source>
</evidence>
<reference evidence="11 12" key="1">
    <citation type="submission" date="2019-05" db="EMBL/GenBank/DDBJ databases">
        <title>OXA-830, a novel chromosomally encoded expanded-spectrum class D beta-lactamase in Aeromonas simiae.</title>
        <authorList>
            <person name="Zhou W."/>
            <person name="Chen Q."/>
        </authorList>
    </citation>
    <scope>NUCLEOTIDE SEQUENCE [LARGE SCALE GENOMIC DNA]</scope>
    <source>
        <strain evidence="11 12">A6</strain>
    </source>
</reference>
<dbReference type="EC" id="7.-.-.-" evidence="10"/>
<dbReference type="HAMAP" id="MF_00462">
    <property type="entry name" value="RsxD_RnfD"/>
    <property type="match status" value="1"/>
</dbReference>
<evidence type="ECO:0000256" key="3">
    <source>
        <dbReference type="ARBA" id="ARBA00022630"/>
    </source>
</evidence>
<keyword evidence="5 10" id="KW-0812">Transmembrane</keyword>
<dbReference type="InterPro" id="IPR011303">
    <property type="entry name" value="RnfD_bac"/>
</dbReference>
<keyword evidence="7 10" id="KW-0249">Electron transport</keyword>
<sequence>MFKIASAPFAHNRKQTSTMMGLVLLACLPGLLAQSWFFGWGTLIQLLLATLTACVSEALILRLRRRPVLPALWDGSAVVTAVLIGLSLPPFGPWWLVVLGTAFAIIVAKQLYGGLGQNLFNPAMVAYVLLLVSFPVQMTSWLPPEGVRAMELGMGDALATIFSGHSLDGYSMAQLRMGVDGTTMATPLDTLKTGLTQGLTVPEIMRAPLYEGWGGIGWNWVNLGYLLGGLFLLQQKVISWRIPAAVLAGLLGAAVLGWLVTPDTTASPMLHLFSGATMLGAFFIATDPVSASTTPRGRLIYGLLIGVTVYLIRRFGGYPDAFAFAVLLANLCVPLIDSLTRPAVYGQRKGARK</sequence>
<evidence type="ECO:0000256" key="4">
    <source>
        <dbReference type="ARBA" id="ARBA00022643"/>
    </source>
</evidence>
<dbReference type="PANTHER" id="PTHR30578">
    <property type="entry name" value="ELECTRON TRANSPORT COMPLEX PROTEIN RNFD"/>
    <property type="match status" value="1"/>
</dbReference>
<feature type="transmembrane region" description="Helical" evidence="10">
    <location>
        <begin position="43"/>
        <end position="61"/>
    </location>
</feature>
<evidence type="ECO:0000313" key="11">
    <source>
        <dbReference type="EMBL" id="QFI54498.1"/>
    </source>
</evidence>
<evidence type="ECO:0000256" key="2">
    <source>
        <dbReference type="ARBA" id="ARBA00022553"/>
    </source>
</evidence>
<evidence type="ECO:0000256" key="5">
    <source>
        <dbReference type="ARBA" id="ARBA00022692"/>
    </source>
</evidence>
<feature type="transmembrane region" description="Helical" evidence="10">
    <location>
        <begin position="124"/>
        <end position="142"/>
    </location>
</feature>
<keyword evidence="3 10" id="KW-0285">Flavoprotein</keyword>
<dbReference type="OrthoDB" id="9776359at2"/>
<comment type="cofactor">
    <cofactor evidence="10">
        <name>FMN</name>
        <dbReference type="ChEBI" id="CHEBI:58210"/>
    </cofactor>
</comment>
<evidence type="ECO:0000256" key="9">
    <source>
        <dbReference type="ARBA" id="ARBA00023136"/>
    </source>
</evidence>
<organism evidence="11 12">
    <name type="scientific">Aeromonas simiae</name>
    <dbReference type="NCBI Taxonomy" id="218936"/>
    <lineage>
        <taxon>Bacteria</taxon>
        <taxon>Pseudomonadati</taxon>
        <taxon>Pseudomonadota</taxon>
        <taxon>Gammaproteobacteria</taxon>
        <taxon>Aeromonadales</taxon>
        <taxon>Aeromonadaceae</taxon>
        <taxon>Aeromonas</taxon>
    </lineage>
</organism>
<dbReference type="KEGG" id="asim:FE240_07190"/>
<comment type="subunit">
    <text evidence="10">The complex is composed of six subunits: RnfA, RnfB, RnfC, RnfD, RnfE and RnfG.</text>
</comment>
<evidence type="ECO:0000256" key="7">
    <source>
        <dbReference type="ARBA" id="ARBA00022982"/>
    </source>
</evidence>
<dbReference type="RefSeq" id="WP_042048152.1">
    <property type="nucleotide sequence ID" value="NZ_CDBY01000069.1"/>
</dbReference>
<dbReference type="NCBIfam" id="TIGR01946">
    <property type="entry name" value="rnfD"/>
    <property type="match status" value="1"/>
</dbReference>
<feature type="transmembrane region" description="Helical" evidence="10">
    <location>
        <begin position="321"/>
        <end position="339"/>
    </location>
</feature>
<feature type="transmembrane region" description="Helical" evidence="10">
    <location>
        <begin position="298"/>
        <end position="315"/>
    </location>
</feature>
<keyword evidence="12" id="KW-1185">Reference proteome</keyword>
<keyword evidence="9 10" id="KW-0472">Membrane</keyword>
<protein>
    <recommendedName>
        <fullName evidence="10">Ion-translocating oxidoreductase complex subunit D</fullName>
        <ecNumber evidence="10">7.-.-.-</ecNumber>
    </recommendedName>
    <alternativeName>
        <fullName evidence="10">Rnf electron transport complex subunit D</fullName>
    </alternativeName>
</protein>
<comment type="function">
    <text evidence="10">Part of a membrane-bound complex that couples electron transfer with translocation of ions across the membrane.</text>
</comment>
<dbReference type="InterPro" id="IPR004338">
    <property type="entry name" value="NqrB/RnfD"/>
</dbReference>
<evidence type="ECO:0000256" key="6">
    <source>
        <dbReference type="ARBA" id="ARBA00022967"/>
    </source>
</evidence>
<keyword evidence="10" id="KW-1003">Cell membrane</keyword>
<evidence type="ECO:0000256" key="10">
    <source>
        <dbReference type="HAMAP-Rule" id="MF_00462"/>
    </source>
</evidence>
<dbReference type="NCBIfam" id="NF002011">
    <property type="entry name" value="PRK00816.1"/>
    <property type="match status" value="1"/>
</dbReference>
<keyword evidence="2 10" id="KW-0597">Phosphoprotein</keyword>
<feature type="transmembrane region" description="Helical" evidence="10">
    <location>
        <begin position="68"/>
        <end position="88"/>
    </location>
</feature>
<feature type="transmembrane region" description="Helical" evidence="10">
    <location>
        <begin position="215"/>
        <end position="233"/>
    </location>
</feature>
<keyword evidence="8 10" id="KW-1133">Transmembrane helix</keyword>
<name>A0A5J6WX79_9GAMM</name>
<gene>
    <name evidence="11" type="primary">rsxD</name>
    <name evidence="10" type="synonym">rnfD</name>
    <name evidence="11" type="ORF">FE240_07190</name>
</gene>
<keyword evidence="1 10" id="KW-0813">Transport</keyword>
<dbReference type="AlphaFoldDB" id="A0A5J6WX79"/>
<dbReference type="GO" id="GO:0005886">
    <property type="term" value="C:plasma membrane"/>
    <property type="evidence" value="ECO:0007669"/>
    <property type="project" value="UniProtKB-SubCell"/>
</dbReference>
<dbReference type="EMBL" id="CP040449">
    <property type="protein sequence ID" value="QFI54498.1"/>
    <property type="molecule type" value="Genomic_DNA"/>
</dbReference>
<dbReference type="Proteomes" id="UP000594034">
    <property type="component" value="Chromosome"/>
</dbReference>
<keyword evidence="4 10" id="KW-0288">FMN</keyword>
<dbReference type="GO" id="GO:0022900">
    <property type="term" value="P:electron transport chain"/>
    <property type="evidence" value="ECO:0007669"/>
    <property type="project" value="UniProtKB-UniRule"/>
</dbReference>
<dbReference type="PROSITE" id="PS51257">
    <property type="entry name" value="PROKAR_LIPOPROTEIN"/>
    <property type="match status" value="1"/>
</dbReference>
<dbReference type="Pfam" id="PF03116">
    <property type="entry name" value="NQR2_RnfD_RnfE"/>
    <property type="match status" value="1"/>
</dbReference>
<feature type="transmembrane region" description="Helical" evidence="10">
    <location>
        <begin position="240"/>
        <end position="260"/>
    </location>
</feature>
<comment type="subcellular location">
    <subcellularLocation>
        <location evidence="10">Cell inner membrane</location>
        <topology evidence="10">Multi-pass membrane protein</topology>
    </subcellularLocation>
</comment>
<keyword evidence="6 10" id="KW-1278">Translocase</keyword>
<evidence type="ECO:0000256" key="1">
    <source>
        <dbReference type="ARBA" id="ARBA00022448"/>
    </source>
</evidence>
<dbReference type="GO" id="GO:0055085">
    <property type="term" value="P:transmembrane transport"/>
    <property type="evidence" value="ECO:0007669"/>
    <property type="project" value="InterPro"/>
</dbReference>
<dbReference type="PANTHER" id="PTHR30578:SF0">
    <property type="entry name" value="ION-TRANSLOCATING OXIDOREDUCTASE COMPLEX SUBUNIT D"/>
    <property type="match status" value="1"/>
</dbReference>
<comment type="similarity">
    <text evidence="10">Belongs to the NqrB/RnfD family.</text>
</comment>
<proteinExistence type="inferred from homology"/>
<feature type="modified residue" description="FMN phosphoryl threonine" evidence="10">
    <location>
        <position position="186"/>
    </location>
</feature>
<feature type="transmembrane region" description="Helical" evidence="10">
    <location>
        <begin position="266"/>
        <end position="286"/>
    </location>
</feature>